<sequence>MSSSHGKSVISNTDNPGTTSISTSINMRPLKIQKLQLPTSSQFEFGYNPNYISEEGPSGASQYNNQEQPEPAQNHNDHNQDSNFTEENTTDPFCYYQESYVQESINQCKHSIIGKILADKPISTQVLFNSLSGIWCNPIGLKITELEGKILQIRMDKEEDMQRILKGNPWIFRNCWLLLHS</sequence>
<reference evidence="3 5" key="1">
    <citation type="journal article" date="2011" name="Nature">
        <title>The Medicago genome provides insight into the evolution of rhizobial symbioses.</title>
        <authorList>
            <person name="Young N.D."/>
            <person name="Debelle F."/>
            <person name="Oldroyd G.E."/>
            <person name="Geurts R."/>
            <person name="Cannon S.B."/>
            <person name="Udvardi M.K."/>
            <person name="Benedito V.A."/>
            <person name="Mayer K.F."/>
            <person name="Gouzy J."/>
            <person name="Schoof H."/>
            <person name="Van de Peer Y."/>
            <person name="Proost S."/>
            <person name="Cook D.R."/>
            <person name="Meyers B.C."/>
            <person name="Spannagl M."/>
            <person name="Cheung F."/>
            <person name="De Mita S."/>
            <person name="Krishnakumar V."/>
            <person name="Gundlach H."/>
            <person name="Zhou S."/>
            <person name="Mudge J."/>
            <person name="Bharti A.K."/>
            <person name="Murray J.D."/>
            <person name="Naoumkina M.A."/>
            <person name="Rosen B."/>
            <person name="Silverstein K.A."/>
            <person name="Tang H."/>
            <person name="Rombauts S."/>
            <person name="Zhao P.X."/>
            <person name="Zhou P."/>
            <person name="Barbe V."/>
            <person name="Bardou P."/>
            <person name="Bechner M."/>
            <person name="Bellec A."/>
            <person name="Berger A."/>
            <person name="Berges H."/>
            <person name="Bidwell S."/>
            <person name="Bisseling T."/>
            <person name="Choisne N."/>
            <person name="Couloux A."/>
            <person name="Denny R."/>
            <person name="Deshpande S."/>
            <person name="Dai X."/>
            <person name="Doyle J.J."/>
            <person name="Dudez A.M."/>
            <person name="Farmer A.D."/>
            <person name="Fouteau S."/>
            <person name="Franken C."/>
            <person name="Gibelin C."/>
            <person name="Gish J."/>
            <person name="Goldstein S."/>
            <person name="Gonzalez A.J."/>
            <person name="Green P.J."/>
            <person name="Hallab A."/>
            <person name="Hartog M."/>
            <person name="Hua A."/>
            <person name="Humphray S.J."/>
            <person name="Jeong D.H."/>
            <person name="Jing Y."/>
            <person name="Jocker A."/>
            <person name="Kenton S.M."/>
            <person name="Kim D.J."/>
            <person name="Klee K."/>
            <person name="Lai H."/>
            <person name="Lang C."/>
            <person name="Lin S."/>
            <person name="Macmil S.L."/>
            <person name="Magdelenat G."/>
            <person name="Matthews L."/>
            <person name="McCorrison J."/>
            <person name="Monaghan E.L."/>
            <person name="Mun J.H."/>
            <person name="Najar F.Z."/>
            <person name="Nicholson C."/>
            <person name="Noirot C."/>
            <person name="O'Bleness M."/>
            <person name="Paule C.R."/>
            <person name="Poulain J."/>
            <person name="Prion F."/>
            <person name="Qin B."/>
            <person name="Qu C."/>
            <person name="Retzel E.F."/>
            <person name="Riddle C."/>
            <person name="Sallet E."/>
            <person name="Samain S."/>
            <person name="Samson N."/>
            <person name="Sanders I."/>
            <person name="Saurat O."/>
            <person name="Scarpelli C."/>
            <person name="Schiex T."/>
            <person name="Segurens B."/>
            <person name="Severin A.J."/>
            <person name="Sherrier D.J."/>
            <person name="Shi R."/>
            <person name="Sims S."/>
            <person name="Singer S.R."/>
            <person name="Sinharoy S."/>
            <person name="Sterck L."/>
            <person name="Viollet A."/>
            <person name="Wang B.B."/>
            <person name="Wang K."/>
            <person name="Wang M."/>
            <person name="Wang X."/>
            <person name="Warfsmann J."/>
            <person name="Weissenbach J."/>
            <person name="White D.D."/>
            <person name="White J.D."/>
            <person name="Wiley G.B."/>
            <person name="Wincker P."/>
            <person name="Xing Y."/>
            <person name="Yang L."/>
            <person name="Yao Z."/>
            <person name="Ying F."/>
            <person name="Zhai J."/>
            <person name="Zhou L."/>
            <person name="Zuber A."/>
            <person name="Denarie J."/>
            <person name="Dixon R.A."/>
            <person name="May G.D."/>
            <person name="Schwartz D.C."/>
            <person name="Rogers J."/>
            <person name="Quetier F."/>
            <person name="Town C.D."/>
            <person name="Roe B.A."/>
        </authorList>
    </citation>
    <scope>NUCLEOTIDE SEQUENCE [LARGE SCALE GENOMIC DNA]</scope>
    <source>
        <strain evidence="3">A17</strain>
        <strain evidence="4 5">cv. Jemalong A17</strain>
    </source>
</reference>
<feature type="compositionally biased region" description="Polar residues" evidence="1">
    <location>
        <begin position="59"/>
        <end position="74"/>
    </location>
</feature>
<dbReference type="InterPro" id="IPR025558">
    <property type="entry name" value="DUF4283"/>
</dbReference>
<evidence type="ECO:0000313" key="4">
    <source>
        <dbReference type="EnsemblPlants" id="AES73550"/>
    </source>
</evidence>
<reference evidence="3 5" key="2">
    <citation type="journal article" date="2014" name="BMC Genomics">
        <title>An improved genome release (version Mt4.0) for the model legume Medicago truncatula.</title>
        <authorList>
            <person name="Tang H."/>
            <person name="Krishnakumar V."/>
            <person name="Bidwell S."/>
            <person name="Rosen B."/>
            <person name="Chan A."/>
            <person name="Zhou S."/>
            <person name="Gentzbittel L."/>
            <person name="Childs K.L."/>
            <person name="Yandell M."/>
            <person name="Gundlach H."/>
            <person name="Mayer K.F."/>
            <person name="Schwartz D.C."/>
            <person name="Town C.D."/>
        </authorList>
    </citation>
    <scope>GENOME REANNOTATION</scope>
    <source>
        <strain evidence="4 5">cv. Jemalong A17</strain>
    </source>
</reference>
<dbReference type="AlphaFoldDB" id="G7J9V0"/>
<feature type="domain" description="DUF4283" evidence="2">
    <location>
        <begin position="106"/>
        <end position="180"/>
    </location>
</feature>
<name>G7J9V0_MEDTR</name>
<accession>G7J9V0</accession>
<feature type="region of interest" description="Disordered" evidence="1">
    <location>
        <begin position="46"/>
        <end position="88"/>
    </location>
</feature>
<protein>
    <submittedName>
        <fullName evidence="3">DUF4283 domain protein</fullName>
    </submittedName>
</protein>
<evidence type="ECO:0000259" key="2">
    <source>
        <dbReference type="Pfam" id="PF14111"/>
    </source>
</evidence>
<feature type="region of interest" description="Disordered" evidence="1">
    <location>
        <begin position="1"/>
        <end position="25"/>
    </location>
</feature>
<dbReference type="HOGENOM" id="CLU_1290698_0_0_1"/>
<evidence type="ECO:0000313" key="3">
    <source>
        <dbReference type="EMBL" id="AES73550.1"/>
    </source>
</evidence>
<dbReference type="Proteomes" id="UP000002051">
    <property type="component" value="Chromosome 3"/>
</dbReference>
<dbReference type="EMBL" id="CM001219">
    <property type="protein sequence ID" value="AES73550.1"/>
    <property type="molecule type" value="Genomic_DNA"/>
</dbReference>
<dbReference type="EnsemblPlants" id="AES73550">
    <property type="protein sequence ID" value="AES73550"/>
    <property type="gene ID" value="MTR_3g106040"/>
</dbReference>
<proteinExistence type="predicted"/>
<keyword evidence="5" id="KW-1185">Reference proteome</keyword>
<dbReference type="InterPro" id="IPR040256">
    <property type="entry name" value="At4g02000-like"/>
</dbReference>
<dbReference type="PaxDb" id="3880-AES73550"/>
<reference evidence="4" key="3">
    <citation type="submission" date="2015-04" db="UniProtKB">
        <authorList>
            <consortium name="EnsemblPlants"/>
        </authorList>
    </citation>
    <scope>IDENTIFICATION</scope>
    <source>
        <strain evidence="4">cv. Jemalong A17</strain>
    </source>
</reference>
<evidence type="ECO:0000256" key="1">
    <source>
        <dbReference type="SAM" id="MobiDB-lite"/>
    </source>
</evidence>
<dbReference type="Pfam" id="PF14111">
    <property type="entry name" value="DUF4283"/>
    <property type="match status" value="1"/>
</dbReference>
<dbReference type="PANTHER" id="PTHR31286">
    <property type="entry name" value="GLYCINE-RICH CELL WALL STRUCTURAL PROTEIN 1.8-LIKE"/>
    <property type="match status" value="1"/>
</dbReference>
<organism evidence="3 5">
    <name type="scientific">Medicago truncatula</name>
    <name type="common">Barrel medic</name>
    <name type="synonym">Medicago tribuloides</name>
    <dbReference type="NCBI Taxonomy" id="3880"/>
    <lineage>
        <taxon>Eukaryota</taxon>
        <taxon>Viridiplantae</taxon>
        <taxon>Streptophyta</taxon>
        <taxon>Embryophyta</taxon>
        <taxon>Tracheophyta</taxon>
        <taxon>Spermatophyta</taxon>
        <taxon>Magnoliopsida</taxon>
        <taxon>eudicotyledons</taxon>
        <taxon>Gunneridae</taxon>
        <taxon>Pentapetalae</taxon>
        <taxon>rosids</taxon>
        <taxon>fabids</taxon>
        <taxon>Fabales</taxon>
        <taxon>Fabaceae</taxon>
        <taxon>Papilionoideae</taxon>
        <taxon>50 kb inversion clade</taxon>
        <taxon>NPAAA clade</taxon>
        <taxon>Hologalegina</taxon>
        <taxon>IRL clade</taxon>
        <taxon>Trifolieae</taxon>
        <taxon>Medicago</taxon>
    </lineage>
</organism>
<dbReference type="PANTHER" id="PTHR31286:SF178">
    <property type="entry name" value="DUF4283 DOMAIN-CONTAINING PROTEIN"/>
    <property type="match status" value="1"/>
</dbReference>
<gene>
    <name evidence="3" type="ordered locus">MTR_3g106040</name>
</gene>
<evidence type="ECO:0000313" key="5">
    <source>
        <dbReference type="Proteomes" id="UP000002051"/>
    </source>
</evidence>